<name>A0ABD3GQ22_9MARC</name>
<dbReference type="SMART" id="SM00239">
    <property type="entry name" value="C2"/>
    <property type="match status" value="1"/>
</dbReference>
<dbReference type="InterPro" id="IPR000008">
    <property type="entry name" value="C2_dom"/>
</dbReference>
<feature type="domain" description="C2" evidence="4">
    <location>
        <begin position="22"/>
        <end position="159"/>
    </location>
</feature>
<dbReference type="Gene3D" id="2.60.40.150">
    <property type="entry name" value="C2 domain"/>
    <property type="match status" value="1"/>
</dbReference>
<dbReference type="EMBL" id="JBJQOH010000007">
    <property type="protein sequence ID" value="KAL3680686.1"/>
    <property type="molecule type" value="Genomic_DNA"/>
</dbReference>
<evidence type="ECO:0000259" key="4">
    <source>
        <dbReference type="PROSITE" id="PS50004"/>
    </source>
</evidence>
<feature type="compositionally biased region" description="Basic and acidic residues" evidence="3">
    <location>
        <begin position="16"/>
        <end position="30"/>
    </location>
</feature>
<evidence type="ECO:0000256" key="1">
    <source>
        <dbReference type="ARBA" id="ARBA00022723"/>
    </source>
</evidence>
<gene>
    <name evidence="5" type="ORF">R1sor_023642</name>
</gene>
<feature type="compositionally biased region" description="Polar residues" evidence="3">
    <location>
        <begin position="1"/>
        <end position="13"/>
    </location>
</feature>
<organism evidence="5 6">
    <name type="scientific">Riccia sorocarpa</name>
    <dbReference type="NCBI Taxonomy" id="122646"/>
    <lineage>
        <taxon>Eukaryota</taxon>
        <taxon>Viridiplantae</taxon>
        <taxon>Streptophyta</taxon>
        <taxon>Embryophyta</taxon>
        <taxon>Marchantiophyta</taxon>
        <taxon>Marchantiopsida</taxon>
        <taxon>Marchantiidae</taxon>
        <taxon>Marchantiales</taxon>
        <taxon>Ricciaceae</taxon>
        <taxon>Riccia</taxon>
    </lineage>
</organism>
<evidence type="ECO:0000256" key="3">
    <source>
        <dbReference type="SAM" id="MobiDB-lite"/>
    </source>
</evidence>
<evidence type="ECO:0000256" key="2">
    <source>
        <dbReference type="ARBA" id="ARBA00022837"/>
    </source>
</evidence>
<dbReference type="AlphaFoldDB" id="A0ABD3GQ22"/>
<reference evidence="5 6" key="1">
    <citation type="submission" date="2024-09" db="EMBL/GenBank/DDBJ databases">
        <title>Chromosome-scale assembly of Riccia sorocarpa.</title>
        <authorList>
            <person name="Paukszto L."/>
        </authorList>
    </citation>
    <scope>NUCLEOTIDE SEQUENCE [LARGE SCALE GENOMIC DNA]</scope>
    <source>
        <strain evidence="5">LP-2024</strain>
        <tissue evidence="5">Aerial parts of the thallus</tissue>
    </source>
</reference>
<proteinExistence type="predicted"/>
<dbReference type="InterPro" id="IPR035892">
    <property type="entry name" value="C2_domain_sf"/>
</dbReference>
<dbReference type="PROSITE" id="PS50004">
    <property type="entry name" value="C2"/>
    <property type="match status" value="1"/>
</dbReference>
<protein>
    <recommendedName>
        <fullName evidence="4">C2 domain-containing protein</fullName>
    </recommendedName>
</protein>
<keyword evidence="2" id="KW-0106">Calcium</keyword>
<evidence type="ECO:0000313" key="6">
    <source>
        <dbReference type="Proteomes" id="UP001633002"/>
    </source>
</evidence>
<dbReference type="Proteomes" id="UP001633002">
    <property type="component" value="Unassembled WGS sequence"/>
</dbReference>
<dbReference type="GO" id="GO:0046872">
    <property type="term" value="F:metal ion binding"/>
    <property type="evidence" value="ECO:0007669"/>
    <property type="project" value="UniProtKB-KW"/>
</dbReference>
<keyword evidence="1" id="KW-0479">Metal-binding</keyword>
<keyword evidence="6" id="KW-1185">Reference proteome</keyword>
<accession>A0ABD3GQ22</accession>
<dbReference type="Pfam" id="PF00168">
    <property type="entry name" value="C2"/>
    <property type="match status" value="1"/>
</dbReference>
<dbReference type="CDD" id="cd00030">
    <property type="entry name" value="C2"/>
    <property type="match status" value="1"/>
</dbReference>
<dbReference type="PANTHER" id="PTHR46502:SF2">
    <property type="entry name" value="16 KDA PHLOEM PROTEIN 2"/>
    <property type="match status" value="1"/>
</dbReference>
<evidence type="ECO:0000313" key="5">
    <source>
        <dbReference type="EMBL" id="KAL3680686.1"/>
    </source>
</evidence>
<dbReference type="SUPFAM" id="SSF49562">
    <property type="entry name" value="C2 domain (Calcium/lipid-binding domain, CaLB)"/>
    <property type="match status" value="1"/>
</dbReference>
<feature type="region of interest" description="Disordered" evidence="3">
    <location>
        <begin position="1"/>
        <end position="30"/>
    </location>
</feature>
<sequence>MGSSNSTTRSQSLDLPAEREAITDKSDQSIRRSDTVFPRGVLNVQIFKARNIQGKELKGLGKADPYVVVKLGSAGNRDPQRSETHHQGGSSPIWHHEFAFPLRNGGTMAHNTLDLKIFNENANTHCCRQGDTCLGSLRIENLAEYILSHKNFITEPQWYPVLYKKPRSDEDPEGESKGEILIKFYFLEVNEDVFAKGYHTSVHSKVINGGEVGKDDDDRSYSRANGKVEALGTVFDVLGSAAQIGATFIPILLL</sequence>
<dbReference type="PANTHER" id="PTHR46502">
    <property type="entry name" value="C2 DOMAIN-CONTAINING"/>
    <property type="match status" value="1"/>
</dbReference>
<comment type="caution">
    <text evidence="5">The sequence shown here is derived from an EMBL/GenBank/DDBJ whole genome shotgun (WGS) entry which is preliminary data.</text>
</comment>